<evidence type="ECO:0000313" key="1">
    <source>
        <dbReference type="EMBL" id="KAK2167956.1"/>
    </source>
</evidence>
<organism evidence="1 2">
    <name type="scientific">Ridgeia piscesae</name>
    <name type="common">Tubeworm</name>
    <dbReference type="NCBI Taxonomy" id="27915"/>
    <lineage>
        <taxon>Eukaryota</taxon>
        <taxon>Metazoa</taxon>
        <taxon>Spiralia</taxon>
        <taxon>Lophotrochozoa</taxon>
        <taxon>Annelida</taxon>
        <taxon>Polychaeta</taxon>
        <taxon>Sedentaria</taxon>
        <taxon>Canalipalpata</taxon>
        <taxon>Sabellida</taxon>
        <taxon>Siboglinidae</taxon>
        <taxon>Ridgeia</taxon>
    </lineage>
</organism>
<name>A0AAD9KAV5_RIDPI</name>
<proteinExistence type="predicted"/>
<dbReference type="AlphaFoldDB" id="A0AAD9KAV5"/>
<dbReference type="Proteomes" id="UP001209878">
    <property type="component" value="Unassembled WGS sequence"/>
</dbReference>
<accession>A0AAD9KAV5</accession>
<protein>
    <submittedName>
        <fullName evidence="1">Uncharacterized protein</fullName>
    </submittedName>
</protein>
<gene>
    <name evidence="1" type="ORF">NP493_1252g00030</name>
</gene>
<sequence>MVHTADNMGHTAADSMAGNMAGISASFVASFACSAGNMADSMAGSMADNTACTQRADSTSSTDVDVVVYVLCYISLWPFCNPKHLRANTAAGSVNITCRRSSDQADVNSTEDTTTIFLVSQFDILLSRPTNCSSPGTLEGNFPVR</sequence>
<keyword evidence="2" id="KW-1185">Reference proteome</keyword>
<comment type="caution">
    <text evidence="1">The sequence shown here is derived from an EMBL/GenBank/DDBJ whole genome shotgun (WGS) entry which is preliminary data.</text>
</comment>
<evidence type="ECO:0000313" key="2">
    <source>
        <dbReference type="Proteomes" id="UP001209878"/>
    </source>
</evidence>
<reference evidence="1" key="1">
    <citation type="journal article" date="2023" name="Mol. Biol. Evol.">
        <title>Third-Generation Sequencing Reveals the Adaptive Role of the Epigenome in Three Deep-Sea Polychaetes.</title>
        <authorList>
            <person name="Perez M."/>
            <person name="Aroh O."/>
            <person name="Sun Y."/>
            <person name="Lan Y."/>
            <person name="Juniper S.K."/>
            <person name="Young C.R."/>
            <person name="Angers B."/>
            <person name="Qian P.Y."/>
        </authorList>
    </citation>
    <scope>NUCLEOTIDE SEQUENCE</scope>
    <source>
        <strain evidence="1">R07B-5</strain>
    </source>
</reference>
<dbReference type="EMBL" id="JAODUO010001251">
    <property type="protein sequence ID" value="KAK2167956.1"/>
    <property type="molecule type" value="Genomic_DNA"/>
</dbReference>